<keyword evidence="3" id="KW-1185">Reference proteome</keyword>
<comment type="caution">
    <text evidence="2">The sequence shown here is derived from an EMBL/GenBank/DDBJ whole genome shotgun (WGS) entry which is preliminary data.</text>
</comment>
<dbReference type="OrthoDB" id="3224585at2759"/>
<dbReference type="AlphaFoldDB" id="A0A8H5BUW1"/>
<evidence type="ECO:0000313" key="3">
    <source>
        <dbReference type="Proteomes" id="UP000567179"/>
    </source>
</evidence>
<evidence type="ECO:0000256" key="1">
    <source>
        <dbReference type="SAM" id="MobiDB-lite"/>
    </source>
</evidence>
<reference evidence="2 3" key="1">
    <citation type="journal article" date="2020" name="ISME J.">
        <title>Uncovering the hidden diversity of litter-decomposition mechanisms in mushroom-forming fungi.</title>
        <authorList>
            <person name="Floudas D."/>
            <person name="Bentzer J."/>
            <person name="Ahren D."/>
            <person name="Johansson T."/>
            <person name="Persson P."/>
            <person name="Tunlid A."/>
        </authorList>
    </citation>
    <scope>NUCLEOTIDE SEQUENCE [LARGE SCALE GENOMIC DNA]</scope>
    <source>
        <strain evidence="2 3">CBS 101986</strain>
    </source>
</reference>
<accession>A0A8H5BUW1</accession>
<protein>
    <submittedName>
        <fullName evidence="2">Uncharacterized protein</fullName>
    </submittedName>
</protein>
<gene>
    <name evidence="2" type="ORF">D9619_009166</name>
</gene>
<dbReference type="EMBL" id="JAACJJ010000002">
    <property type="protein sequence ID" value="KAF5329446.1"/>
    <property type="molecule type" value="Genomic_DNA"/>
</dbReference>
<sequence>MPRATNSDASYKKTKVVTDRPATTQHDINDQYFKDPPQNVDKSMNKHKVEYPAGVKLVDDLDEILESGEQADGLGREKREVRLGDIARDDAVHS</sequence>
<proteinExistence type="predicted"/>
<dbReference type="Proteomes" id="UP000567179">
    <property type="component" value="Unassembled WGS sequence"/>
</dbReference>
<evidence type="ECO:0000313" key="2">
    <source>
        <dbReference type="EMBL" id="KAF5329446.1"/>
    </source>
</evidence>
<name>A0A8H5BUW1_9AGAR</name>
<feature type="region of interest" description="Disordered" evidence="1">
    <location>
        <begin position="1"/>
        <end position="45"/>
    </location>
</feature>
<organism evidence="2 3">
    <name type="scientific">Psilocybe cf. subviscida</name>
    <dbReference type="NCBI Taxonomy" id="2480587"/>
    <lineage>
        <taxon>Eukaryota</taxon>
        <taxon>Fungi</taxon>
        <taxon>Dikarya</taxon>
        <taxon>Basidiomycota</taxon>
        <taxon>Agaricomycotina</taxon>
        <taxon>Agaricomycetes</taxon>
        <taxon>Agaricomycetidae</taxon>
        <taxon>Agaricales</taxon>
        <taxon>Agaricineae</taxon>
        <taxon>Strophariaceae</taxon>
        <taxon>Psilocybe</taxon>
    </lineage>
</organism>